<organism evidence="1 2">
    <name type="scientific">Romanomermis culicivorax</name>
    <name type="common">Nematode worm</name>
    <dbReference type="NCBI Taxonomy" id="13658"/>
    <lineage>
        <taxon>Eukaryota</taxon>
        <taxon>Metazoa</taxon>
        <taxon>Ecdysozoa</taxon>
        <taxon>Nematoda</taxon>
        <taxon>Enoplea</taxon>
        <taxon>Dorylaimia</taxon>
        <taxon>Mermithida</taxon>
        <taxon>Mermithoidea</taxon>
        <taxon>Mermithidae</taxon>
        <taxon>Romanomermis</taxon>
    </lineage>
</organism>
<evidence type="ECO:0000313" key="2">
    <source>
        <dbReference type="WBParaSite" id="nRc.2.0.1.t19719-RA"/>
    </source>
</evidence>
<reference evidence="2" key="1">
    <citation type="submission" date="2022-11" db="UniProtKB">
        <authorList>
            <consortium name="WormBaseParasite"/>
        </authorList>
    </citation>
    <scope>IDENTIFICATION</scope>
</reference>
<dbReference type="WBParaSite" id="nRc.2.0.1.t19719-RA">
    <property type="protein sequence ID" value="nRc.2.0.1.t19719-RA"/>
    <property type="gene ID" value="nRc.2.0.1.g19719"/>
</dbReference>
<dbReference type="AlphaFoldDB" id="A0A915J0U1"/>
<keyword evidence="1" id="KW-1185">Reference proteome</keyword>
<proteinExistence type="predicted"/>
<name>A0A915J0U1_ROMCU</name>
<dbReference type="Proteomes" id="UP000887565">
    <property type="component" value="Unplaced"/>
</dbReference>
<protein>
    <submittedName>
        <fullName evidence="2">Uncharacterized protein</fullName>
    </submittedName>
</protein>
<accession>A0A915J0U1</accession>
<sequence length="157" mass="17692">MSFLLLANEKAAVAEIFAGWHVERVWLKSQMFLSVIVKRDDTVCETIAIPLRRPCLNLLRFTNVDMPLSETLFQQDAPPTECVEVETYIYVPKDSKTNLCLAALDRIPSMRECETLIGLTLISRVGSVKTTSICLLDLRFWSGDHPSTFHQTGTTVT</sequence>
<evidence type="ECO:0000313" key="1">
    <source>
        <dbReference type="Proteomes" id="UP000887565"/>
    </source>
</evidence>